<name>A0ACC1WNF0_MELAZ</name>
<comment type="caution">
    <text evidence="1">The sequence shown here is derived from an EMBL/GenBank/DDBJ whole genome shotgun (WGS) entry which is preliminary data.</text>
</comment>
<evidence type="ECO:0000313" key="1">
    <source>
        <dbReference type="EMBL" id="KAJ4700656.1"/>
    </source>
</evidence>
<proteinExistence type="predicted"/>
<sequence length="392" mass="42646">MGDQTKCSLAFCPSFDKVKPYLAMVSLQFGFAGLYIITMVSLKHGMNHYILAVYRHVAATLVIAPFALVLERKIRPKLTLPIFLRIMLLAFIEPVLDQNLYYVGLKYTSATFASATVNVLPAITFILAIIFRLETVNVKKIHSLAKIIGTVITVSGAMLMTLYKGPIIDFVKGGGASQHHETSESSGTHSVTGPLMLLASCCGWASFFILQSFTLKKYPAELSLSALICFMGAVEGTIVSLIMERDMSVWKIGFDSKLLAATYSGVVCSGIAYYVQGIVIKERGPVFVTSFSPLCMIITAALGVVILAEQVHLGSILGAIVIVFGLYTVVWGKSKDSATDHLSSEKAANQELPITNKSIDFDHDHIHIHDDNKLINGQMKTPEAKTSLTQGT</sequence>
<keyword evidence="2" id="KW-1185">Reference proteome</keyword>
<dbReference type="EMBL" id="CM051407">
    <property type="protein sequence ID" value="KAJ4700656.1"/>
    <property type="molecule type" value="Genomic_DNA"/>
</dbReference>
<accession>A0ACC1WNF0</accession>
<dbReference type="Proteomes" id="UP001164539">
    <property type="component" value="Chromosome 14"/>
</dbReference>
<evidence type="ECO:0000313" key="2">
    <source>
        <dbReference type="Proteomes" id="UP001164539"/>
    </source>
</evidence>
<protein>
    <submittedName>
        <fullName evidence="1">WAT1-related protein</fullName>
    </submittedName>
</protein>
<gene>
    <name evidence="1" type="ORF">OWV82_024002</name>
</gene>
<reference evidence="1 2" key="1">
    <citation type="journal article" date="2023" name="Science">
        <title>Complex scaffold remodeling in plant triterpene biosynthesis.</title>
        <authorList>
            <person name="De La Pena R."/>
            <person name="Hodgson H."/>
            <person name="Liu J.C."/>
            <person name="Stephenson M.J."/>
            <person name="Martin A.C."/>
            <person name="Owen C."/>
            <person name="Harkess A."/>
            <person name="Leebens-Mack J."/>
            <person name="Jimenez L.E."/>
            <person name="Osbourn A."/>
            <person name="Sattely E.S."/>
        </authorList>
    </citation>
    <scope>NUCLEOTIDE SEQUENCE [LARGE SCALE GENOMIC DNA]</scope>
    <source>
        <strain evidence="2">cv. JPN11</strain>
        <tissue evidence="1">Leaf</tissue>
    </source>
</reference>
<organism evidence="1 2">
    <name type="scientific">Melia azedarach</name>
    <name type="common">Chinaberry tree</name>
    <dbReference type="NCBI Taxonomy" id="155640"/>
    <lineage>
        <taxon>Eukaryota</taxon>
        <taxon>Viridiplantae</taxon>
        <taxon>Streptophyta</taxon>
        <taxon>Embryophyta</taxon>
        <taxon>Tracheophyta</taxon>
        <taxon>Spermatophyta</taxon>
        <taxon>Magnoliopsida</taxon>
        <taxon>eudicotyledons</taxon>
        <taxon>Gunneridae</taxon>
        <taxon>Pentapetalae</taxon>
        <taxon>rosids</taxon>
        <taxon>malvids</taxon>
        <taxon>Sapindales</taxon>
        <taxon>Meliaceae</taxon>
        <taxon>Melia</taxon>
    </lineage>
</organism>